<comment type="caution">
    <text evidence="1">The sequence shown here is derived from an EMBL/GenBank/DDBJ whole genome shotgun (WGS) entry which is preliminary data.</text>
</comment>
<accession>A0ABP9A592</accession>
<proteinExistence type="predicted"/>
<keyword evidence="2" id="KW-1185">Reference proteome</keyword>
<dbReference type="Proteomes" id="UP001500928">
    <property type="component" value="Unassembled WGS sequence"/>
</dbReference>
<sequence>MTEKYNPWTVVNLVFSHLAEKGLHPILGESGDPSAAAAELLRCLGIEPGDPSWGEGQDALRVKDDLARLRAAFESDESRS</sequence>
<dbReference type="EMBL" id="BAABHO010000002">
    <property type="protein sequence ID" value="GAA4774397.1"/>
    <property type="molecule type" value="Genomic_DNA"/>
</dbReference>
<evidence type="ECO:0000313" key="2">
    <source>
        <dbReference type="Proteomes" id="UP001500928"/>
    </source>
</evidence>
<dbReference type="RefSeq" id="WP_345410628.1">
    <property type="nucleotide sequence ID" value="NZ_BAABHO010000002.1"/>
</dbReference>
<gene>
    <name evidence="1" type="ORF">GCM10023200_03600</name>
</gene>
<name>A0ABP9A592_9PSEU</name>
<organism evidence="1 2">
    <name type="scientific">Actinomycetospora chlora</name>
    <dbReference type="NCBI Taxonomy" id="663608"/>
    <lineage>
        <taxon>Bacteria</taxon>
        <taxon>Bacillati</taxon>
        <taxon>Actinomycetota</taxon>
        <taxon>Actinomycetes</taxon>
        <taxon>Pseudonocardiales</taxon>
        <taxon>Pseudonocardiaceae</taxon>
        <taxon>Actinomycetospora</taxon>
    </lineage>
</organism>
<protein>
    <submittedName>
        <fullName evidence="1">Uncharacterized protein</fullName>
    </submittedName>
</protein>
<reference evidence="2" key="1">
    <citation type="journal article" date="2019" name="Int. J. Syst. Evol. Microbiol.">
        <title>The Global Catalogue of Microorganisms (GCM) 10K type strain sequencing project: providing services to taxonomists for standard genome sequencing and annotation.</title>
        <authorList>
            <consortium name="The Broad Institute Genomics Platform"/>
            <consortium name="The Broad Institute Genome Sequencing Center for Infectious Disease"/>
            <person name="Wu L."/>
            <person name="Ma J."/>
        </authorList>
    </citation>
    <scope>NUCLEOTIDE SEQUENCE [LARGE SCALE GENOMIC DNA]</scope>
    <source>
        <strain evidence="2">JCM 17979</strain>
    </source>
</reference>
<evidence type="ECO:0000313" key="1">
    <source>
        <dbReference type="EMBL" id="GAA4774397.1"/>
    </source>
</evidence>